<evidence type="ECO:0000256" key="1">
    <source>
        <dbReference type="SAM" id="SignalP"/>
    </source>
</evidence>
<dbReference type="RefSeq" id="WP_315726641.1">
    <property type="nucleotide sequence ID" value="NZ_JAVUPU010000005.1"/>
</dbReference>
<proteinExistence type="predicted"/>
<dbReference type="InterPro" id="IPR002816">
    <property type="entry name" value="TraB/PrgY/GumN_fam"/>
</dbReference>
<dbReference type="EMBL" id="JAVUPU010000005">
    <property type="protein sequence ID" value="MDT9599585.1"/>
    <property type="molecule type" value="Genomic_DNA"/>
</dbReference>
<keyword evidence="3" id="KW-1185">Reference proteome</keyword>
<keyword evidence="1" id="KW-0732">Signal</keyword>
<feature type="signal peptide" evidence="1">
    <location>
        <begin position="1"/>
        <end position="19"/>
    </location>
</feature>
<feature type="chain" id="PRO_5046707771" evidence="1">
    <location>
        <begin position="20"/>
        <end position="293"/>
    </location>
</feature>
<accession>A0ABU3Q844</accession>
<organism evidence="2 3">
    <name type="scientific">Sphingosinicella rhizophila</name>
    <dbReference type="NCBI Taxonomy" id="3050082"/>
    <lineage>
        <taxon>Bacteria</taxon>
        <taxon>Pseudomonadati</taxon>
        <taxon>Pseudomonadota</taxon>
        <taxon>Alphaproteobacteria</taxon>
        <taxon>Sphingomonadales</taxon>
        <taxon>Sphingosinicellaceae</taxon>
        <taxon>Sphingosinicella</taxon>
    </lineage>
</organism>
<protein>
    <submittedName>
        <fullName evidence="2">TraB/GumN family protein</fullName>
    </submittedName>
</protein>
<sequence length="293" mass="31773">MKKLLASAALALTATPAVSTPALPDADPAIWAVKDEDTTIYLFGTFHLLDGKRDWFNDEVKAAFDASQEVVLEAIIPDDPAMLQPLIVKYAMDPAGRTLSSRLEPALKDRLKQQLAALGIPAEALEPMEPWFVSTMLASASAQKLGMSGEHGAEALITKAARAAGKPVDEIEGLEFQLSLFDTVPENLQIAMLSETIGQLAEIDEMFAPMVAAWAAGDTETVARFMNEGMDETPELFDIMLTNRNAAWAEWIDQRLDRPGTVFMAVGAGHLAGKNSVQDLLLRRGIQSARVRP</sequence>
<reference evidence="2 3" key="1">
    <citation type="submission" date="2023-05" db="EMBL/GenBank/DDBJ databases">
        <authorList>
            <person name="Guo Y."/>
        </authorList>
    </citation>
    <scope>NUCLEOTIDE SEQUENCE [LARGE SCALE GENOMIC DNA]</scope>
    <source>
        <strain evidence="2 3">GR2756</strain>
    </source>
</reference>
<name>A0ABU3Q844_9SPHN</name>
<dbReference type="Proteomes" id="UP001259572">
    <property type="component" value="Unassembled WGS sequence"/>
</dbReference>
<gene>
    <name evidence="2" type="ORF">RQX22_11555</name>
</gene>
<comment type="caution">
    <text evidence="2">The sequence shown here is derived from an EMBL/GenBank/DDBJ whole genome shotgun (WGS) entry which is preliminary data.</text>
</comment>
<dbReference type="InterPro" id="IPR047111">
    <property type="entry name" value="YbaP-like"/>
</dbReference>
<evidence type="ECO:0000313" key="3">
    <source>
        <dbReference type="Proteomes" id="UP001259572"/>
    </source>
</evidence>
<dbReference type="Pfam" id="PF01963">
    <property type="entry name" value="TraB_PrgY_gumN"/>
    <property type="match status" value="1"/>
</dbReference>
<dbReference type="PANTHER" id="PTHR40590">
    <property type="entry name" value="CYTOPLASMIC PROTEIN-RELATED"/>
    <property type="match status" value="1"/>
</dbReference>
<evidence type="ECO:0000313" key="2">
    <source>
        <dbReference type="EMBL" id="MDT9599585.1"/>
    </source>
</evidence>
<dbReference type="PANTHER" id="PTHR40590:SF1">
    <property type="entry name" value="CYTOPLASMIC PROTEIN"/>
    <property type="match status" value="1"/>
</dbReference>
<dbReference type="CDD" id="cd14789">
    <property type="entry name" value="Tiki"/>
    <property type="match status" value="1"/>
</dbReference>